<feature type="non-terminal residue" evidence="2">
    <location>
        <position position="1"/>
    </location>
</feature>
<evidence type="ECO:0000313" key="3">
    <source>
        <dbReference type="Proteomes" id="UP000054279"/>
    </source>
</evidence>
<dbReference type="Proteomes" id="UP000054279">
    <property type="component" value="Unassembled WGS sequence"/>
</dbReference>
<dbReference type="PANTHER" id="PTHR46564:SF1">
    <property type="entry name" value="TRANSPOSASE"/>
    <property type="match status" value="1"/>
</dbReference>
<protein>
    <recommendedName>
        <fullName evidence="1">Tc1-like transposase DDE domain-containing protein</fullName>
    </recommendedName>
</protein>
<dbReference type="OrthoDB" id="2266637at2759"/>
<dbReference type="EMBL" id="KN837858">
    <property type="protein sequence ID" value="KIJ22971.1"/>
    <property type="molecule type" value="Genomic_DNA"/>
</dbReference>
<dbReference type="PANTHER" id="PTHR46564">
    <property type="entry name" value="TRANSPOSASE"/>
    <property type="match status" value="1"/>
</dbReference>
<sequence>PDMYFNELQQQLYKQHAMIIGLFIIWRMLKSLGLTCKKLACVAAEHNKDVCNHYRFKFGAEAPNHLVFIEESCINCQTSYHLKGWAPQGKRAIISSKFMYSLLPALCSDGIIYADIRKGAYNGPAFIQYIEDLLDHMNPKPQPKSVHVMDNCAIHHIEEVMELCEEHGVHLYYLPPYSPDLNPIKESFIYVKSVLHHHGQHFQMALQGKNEMVIHGFIYAALATITPDLAQSWMNHSGYW</sequence>
<name>A0A0C9UC02_SPHS4</name>
<dbReference type="Gene3D" id="3.30.420.10">
    <property type="entry name" value="Ribonuclease H-like superfamily/Ribonuclease H"/>
    <property type="match status" value="1"/>
</dbReference>
<gene>
    <name evidence="2" type="ORF">M422DRAFT_196484</name>
</gene>
<dbReference type="InterPro" id="IPR036397">
    <property type="entry name" value="RNaseH_sf"/>
</dbReference>
<organism evidence="2 3">
    <name type="scientific">Sphaerobolus stellatus (strain SS14)</name>
    <dbReference type="NCBI Taxonomy" id="990650"/>
    <lineage>
        <taxon>Eukaryota</taxon>
        <taxon>Fungi</taxon>
        <taxon>Dikarya</taxon>
        <taxon>Basidiomycota</taxon>
        <taxon>Agaricomycotina</taxon>
        <taxon>Agaricomycetes</taxon>
        <taxon>Phallomycetidae</taxon>
        <taxon>Geastrales</taxon>
        <taxon>Sphaerobolaceae</taxon>
        <taxon>Sphaerobolus</taxon>
    </lineage>
</organism>
<dbReference type="InterPro" id="IPR038717">
    <property type="entry name" value="Tc1-like_DDE_dom"/>
</dbReference>
<dbReference type="HOGENOM" id="CLU_056788_1_0_1"/>
<evidence type="ECO:0000259" key="1">
    <source>
        <dbReference type="Pfam" id="PF13358"/>
    </source>
</evidence>
<keyword evidence="3" id="KW-1185">Reference proteome</keyword>
<accession>A0A0C9UC02</accession>
<evidence type="ECO:0000313" key="2">
    <source>
        <dbReference type="EMBL" id="KIJ22971.1"/>
    </source>
</evidence>
<dbReference type="Pfam" id="PF13358">
    <property type="entry name" value="DDE_3"/>
    <property type="match status" value="1"/>
</dbReference>
<dbReference type="GO" id="GO:0003676">
    <property type="term" value="F:nucleic acid binding"/>
    <property type="evidence" value="ECO:0007669"/>
    <property type="project" value="InterPro"/>
</dbReference>
<proteinExistence type="predicted"/>
<feature type="domain" description="Tc1-like transposase DDE" evidence="1">
    <location>
        <begin position="66"/>
        <end position="198"/>
    </location>
</feature>
<dbReference type="AlphaFoldDB" id="A0A0C9UC02"/>
<feature type="non-terminal residue" evidence="2">
    <location>
        <position position="240"/>
    </location>
</feature>
<reference evidence="2 3" key="1">
    <citation type="submission" date="2014-06" db="EMBL/GenBank/DDBJ databases">
        <title>Evolutionary Origins and Diversification of the Mycorrhizal Mutualists.</title>
        <authorList>
            <consortium name="DOE Joint Genome Institute"/>
            <consortium name="Mycorrhizal Genomics Consortium"/>
            <person name="Kohler A."/>
            <person name="Kuo A."/>
            <person name="Nagy L.G."/>
            <person name="Floudas D."/>
            <person name="Copeland A."/>
            <person name="Barry K.W."/>
            <person name="Cichocki N."/>
            <person name="Veneault-Fourrey C."/>
            <person name="LaButti K."/>
            <person name="Lindquist E.A."/>
            <person name="Lipzen A."/>
            <person name="Lundell T."/>
            <person name="Morin E."/>
            <person name="Murat C."/>
            <person name="Riley R."/>
            <person name="Ohm R."/>
            <person name="Sun H."/>
            <person name="Tunlid A."/>
            <person name="Henrissat B."/>
            <person name="Grigoriev I.V."/>
            <person name="Hibbett D.S."/>
            <person name="Martin F."/>
        </authorList>
    </citation>
    <scope>NUCLEOTIDE SEQUENCE [LARGE SCALE GENOMIC DNA]</scope>
    <source>
        <strain evidence="2 3">SS14</strain>
    </source>
</reference>